<evidence type="ECO:0000259" key="1">
    <source>
        <dbReference type="Pfam" id="PF06568"/>
    </source>
</evidence>
<organism evidence="2 3">
    <name type="scientific">Lutimaribacter marinistellae</name>
    <dbReference type="NCBI Taxonomy" id="1820329"/>
    <lineage>
        <taxon>Bacteria</taxon>
        <taxon>Pseudomonadati</taxon>
        <taxon>Pseudomonadota</taxon>
        <taxon>Alphaproteobacteria</taxon>
        <taxon>Rhodobacterales</taxon>
        <taxon>Roseobacteraceae</taxon>
        <taxon>Lutimaribacter</taxon>
    </lineage>
</organism>
<name>A0ABV7TDY9_9RHOB</name>
<sequence>MAQAPQMHAPLGAVATLRVVDAVLSIKTDLANWNASRKTRAILSDLSDRQLDDIGLTRDDISKL</sequence>
<evidence type="ECO:0000313" key="2">
    <source>
        <dbReference type="EMBL" id="MFC3613455.1"/>
    </source>
</evidence>
<dbReference type="Pfam" id="PF06568">
    <property type="entry name" value="YjiS-like"/>
    <property type="match status" value="1"/>
</dbReference>
<gene>
    <name evidence="2" type="ORF">ACFORG_06755</name>
</gene>
<dbReference type="Proteomes" id="UP001595629">
    <property type="component" value="Unassembled WGS sequence"/>
</dbReference>
<accession>A0ABV7TDY9</accession>
<protein>
    <submittedName>
        <fullName evidence="2">DUF1127 domain-containing protein</fullName>
    </submittedName>
</protein>
<dbReference type="EMBL" id="JBHRXI010000004">
    <property type="protein sequence ID" value="MFC3613455.1"/>
    <property type="molecule type" value="Genomic_DNA"/>
</dbReference>
<dbReference type="InterPro" id="IPR009506">
    <property type="entry name" value="YjiS-like"/>
</dbReference>
<proteinExistence type="predicted"/>
<keyword evidence="3" id="KW-1185">Reference proteome</keyword>
<dbReference type="RefSeq" id="WP_386734623.1">
    <property type="nucleotide sequence ID" value="NZ_JBHRXI010000004.1"/>
</dbReference>
<reference evidence="3" key="1">
    <citation type="journal article" date="2019" name="Int. J. Syst. Evol. Microbiol.">
        <title>The Global Catalogue of Microorganisms (GCM) 10K type strain sequencing project: providing services to taxonomists for standard genome sequencing and annotation.</title>
        <authorList>
            <consortium name="The Broad Institute Genomics Platform"/>
            <consortium name="The Broad Institute Genome Sequencing Center for Infectious Disease"/>
            <person name="Wu L."/>
            <person name="Ma J."/>
        </authorList>
    </citation>
    <scope>NUCLEOTIDE SEQUENCE [LARGE SCALE GENOMIC DNA]</scope>
    <source>
        <strain evidence="3">KCTC 42911</strain>
    </source>
</reference>
<comment type="caution">
    <text evidence="2">The sequence shown here is derived from an EMBL/GenBank/DDBJ whole genome shotgun (WGS) entry which is preliminary data.</text>
</comment>
<evidence type="ECO:0000313" key="3">
    <source>
        <dbReference type="Proteomes" id="UP001595629"/>
    </source>
</evidence>
<feature type="domain" description="YjiS-like" evidence="1">
    <location>
        <begin position="30"/>
        <end position="61"/>
    </location>
</feature>